<comment type="subcellular location">
    <subcellularLocation>
        <location evidence="6">Cytoplasm</location>
    </subcellularLocation>
    <text evidence="6">Membrane-associated.</text>
</comment>
<dbReference type="GO" id="GO:0008360">
    <property type="term" value="P:regulation of cell shape"/>
    <property type="evidence" value="ECO:0007669"/>
    <property type="project" value="UniProtKB-UniRule"/>
</dbReference>
<feature type="binding site" evidence="6">
    <location>
        <begin position="282"/>
        <end position="285"/>
    </location>
    <ligand>
        <name>ATP</name>
        <dbReference type="ChEBI" id="CHEBI:30616"/>
    </ligand>
</feature>
<dbReference type="HAMAP" id="MF_02207">
    <property type="entry name" value="MreB"/>
    <property type="match status" value="1"/>
</dbReference>
<keyword evidence="1 6" id="KW-0963">Cytoplasm</keyword>
<evidence type="ECO:0000256" key="4">
    <source>
        <dbReference type="ARBA" id="ARBA00022960"/>
    </source>
</evidence>
<keyword evidence="3 6" id="KW-0067">ATP-binding</keyword>
<keyword evidence="8" id="KW-1185">Reference proteome</keyword>
<gene>
    <name evidence="6" type="primary">mreB</name>
    <name evidence="7" type="ORF">FHR33_006951</name>
</gene>
<organism evidence="7 8">
    <name type="scientific">Nonomuraea dietziae</name>
    <dbReference type="NCBI Taxonomy" id="65515"/>
    <lineage>
        <taxon>Bacteria</taxon>
        <taxon>Bacillati</taxon>
        <taxon>Actinomycetota</taxon>
        <taxon>Actinomycetes</taxon>
        <taxon>Streptosporangiales</taxon>
        <taxon>Streptosporangiaceae</taxon>
        <taxon>Nonomuraea</taxon>
    </lineage>
</organism>
<dbReference type="InterPro" id="IPR056546">
    <property type="entry name" value="MreB_MamK-like"/>
</dbReference>
<evidence type="ECO:0000256" key="3">
    <source>
        <dbReference type="ARBA" id="ARBA00022840"/>
    </source>
</evidence>
<dbReference type="Gene3D" id="3.30.420.40">
    <property type="match status" value="2"/>
</dbReference>
<dbReference type="RefSeq" id="WP_183656618.1">
    <property type="nucleotide sequence ID" value="NZ_BAAAXX010000162.1"/>
</dbReference>
<evidence type="ECO:0000256" key="2">
    <source>
        <dbReference type="ARBA" id="ARBA00022741"/>
    </source>
</evidence>
<dbReference type="SUPFAM" id="SSF53067">
    <property type="entry name" value="Actin-like ATPase domain"/>
    <property type="match status" value="2"/>
</dbReference>
<evidence type="ECO:0000256" key="1">
    <source>
        <dbReference type="ARBA" id="ARBA00022490"/>
    </source>
</evidence>
<dbReference type="NCBIfam" id="NF010539">
    <property type="entry name" value="PRK13927.1"/>
    <property type="match status" value="1"/>
</dbReference>
<protein>
    <recommendedName>
        <fullName evidence="6">Cell shape-determining protein MreB</fullName>
    </recommendedName>
</protein>
<reference evidence="7 8" key="1">
    <citation type="submission" date="2020-08" db="EMBL/GenBank/DDBJ databases">
        <title>Sequencing the genomes of 1000 actinobacteria strains.</title>
        <authorList>
            <person name="Klenk H.-P."/>
        </authorList>
    </citation>
    <scope>NUCLEOTIDE SEQUENCE [LARGE SCALE GENOMIC DNA]</scope>
    <source>
        <strain evidence="7 8">DSM 44320</strain>
    </source>
</reference>
<evidence type="ECO:0000256" key="6">
    <source>
        <dbReference type="HAMAP-Rule" id="MF_02207"/>
    </source>
</evidence>
<dbReference type="EMBL" id="JACIBV010000001">
    <property type="protein sequence ID" value="MBB3731091.1"/>
    <property type="molecule type" value="Genomic_DNA"/>
</dbReference>
<feature type="binding site" evidence="6">
    <location>
        <begin position="154"/>
        <end position="156"/>
    </location>
    <ligand>
        <name>ATP</name>
        <dbReference type="ChEBI" id="CHEBI:30616"/>
    </ligand>
</feature>
<comment type="caution">
    <text evidence="7">The sequence shown here is derived from an EMBL/GenBank/DDBJ whole genome shotgun (WGS) entry which is preliminary data.</text>
</comment>
<dbReference type="Pfam" id="PF06723">
    <property type="entry name" value="MreB_Mbl"/>
    <property type="match status" value="1"/>
</dbReference>
<evidence type="ECO:0000313" key="7">
    <source>
        <dbReference type="EMBL" id="MBB3731091.1"/>
    </source>
</evidence>
<comment type="caution">
    <text evidence="6">Lacks conserved residue(s) required for the propagation of feature annotation.</text>
</comment>
<dbReference type="InterPro" id="IPR043129">
    <property type="entry name" value="ATPase_NBD"/>
</dbReference>
<sequence>MLTFLGRDLAIDLGTATTLIHVRGRGIMVNEPSVVALDTRTGRIVAYGSEARRPPAGSVTVRPVRNGVIVEPDIARRMLRYFVRKVHGHPFARPRMTIAVPGGITSIERKVAWEAAYEAEARRITFMENTLAAAFGAGLGTGDPIAAMVVDIGGGTTDVAAVSLGAVVAGVSRRAGGEEMDQAIKAAVRRLYDLEIDDRTAETLKKEIGGAGAPPKHRGLRVSGIDPDTGRTGYATISAVHVHEAIDPTVRTIIDAVRRVLESCSPEIATDVARRGLFLAGGGALLSGLPARLGAELGIPVSRVERPEHSVALGLSMWSAASRALKA</sequence>
<dbReference type="PANTHER" id="PTHR42749:SF1">
    <property type="entry name" value="CELL SHAPE-DETERMINING PROTEIN MREB"/>
    <property type="match status" value="1"/>
</dbReference>
<dbReference type="Proteomes" id="UP000579945">
    <property type="component" value="Unassembled WGS sequence"/>
</dbReference>
<keyword evidence="2 6" id="KW-0547">Nucleotide-binding</keyword>
<comment type="subunit">
    <text evidence="6">Forms polymers.</text>
</comment>
<keyword evidence="4 6" id="KW-0133">Cell shape</keyword>
<dbReference type="GeneID" id="95393205"/>
<feature type="binding site" evidence="6">
    <location>
        <begin position="202"/>
        <end position="205"/>
    </location>
    <ligand>
        <name>ATP</name>
        <dbReference type="ChEBI" id="CHEBI:30616"/>
    </ligand>
</feature>
<dbReference type="PRINTS" id="PR01652">
    <property type="entry name" value="SHAPEPROTEIN"/>
</dbReference>
<dbReference type="GO" id="GO:0005737">
    <property type="term" value="C:cytoplasm"/>
    <property type="evidence" value="ECO:0007669"/>
    <property type="project" value="UniProtKB-SubCell"/>
</dbReference>
<comment type="function">
    <text evidence="6">Forms membrane-associated dynamic filaments that are essential for cell shape determination. Acts by regulating cell wall synthesis and cell elongation, and thus cell shape. A feedback loop between cell geometry and MreB localization may maintain elongated cell shape by targeting cell wall growth to regions of negative cell wall curvature.</text>
</comment>
<dbReference type="InterPro" id="IPR004753">
    <property type="entry name" value="MreB"/>
</dbReference>
<dbReference type="CDD" id="cd10225">
    <property type="entry name" value="ASKHA_NBD_MreB-like"/>
    <property type="match status" value="1"/>
</dbReference>
<dbReference type="GO" id="GO:0000902">
    <property type="term" value="P:cell morphogenesis"/>
    <property type="evidence" value="ECO:0007669"/>
    <property type="project" value="InterPro"/>
</dbReference>
<evidence type="ECO:0000313" key="8">
    <source>
        <dbReference type="Proteomes" id="UP000579945"/>
    </source>
</evidence>
<proteinExistence type="inferred from homology"/>
<dbReference type="AlphaFoldDB" id="A0A7W5YB77"/>
<dbReference type="GO" id="GO:0005524">
    <property type="term" value="F:ATP binding"/>
    <property type="evidence" value="ECO:0007669"/>
    <property type="project" value="UniProtKB-KW"/>
</dbReference>
<comment type="similarity">
    <text evidence="5 6">Belongs to the FtsA/MreB family.</text>
</comment>
<name>A0A7W5YB77_9ACTN</name>
<accession>A0A7W5YB77</accession>
<dbReference type="PANTHER" id="PTHR42749">
    <property type="entry name" value="CELL SHAPE-DETERMINING PROTEIN MREB"/>
    <property type="match status" value="1"/>
</dbReference>
<evidence type="ECO:0000256" key="5">
    <source>
        <dbReference type="ARBA" id="ARBA00023458"/>
    </source>
</evidence>